<accession>A0A8D4VQU4</accession>
<sequence>MFDNPINSKIAEFLTGIGIGVVPGEIAEQTVLPGILVDHGTLRIDEAKLVSPGDILHEAGHLAVAPAEKRGRLYNDVSKNAGDELAAIAWSWAATLHLGLDPALLFHPHGYKGAAASLLENFSEGRYFGVPLLQWMGLTWETERAQQHGVPPFPHMVQWLRD</sequence>
<proteinExistence type="predicted"/>
<dbReference type="RefSeq" id="WP_221047792.1">
    <property type="nucleotide sequence ID" value="NZ_AP019782.1"/>
</dbReference>
<dbReference type="EMBL" id="AP019782">
    <property type="protein sequence ID" value="BBL72848.1"/>
    <property type="molecule type" value="Genomic_DNA"/>
</dbReference>
<name>A0A8D4VQU4_9GAMM</name>
<organism evidence="1 2">
    <name type="scientific">Methylogaea oryzae</name>
    <dbReference type="NCBI Taxonomy" id="1295382"/>
    <lineage>
        <taxon>Bacteria</taxon>
        <taxon>Pseudomonadati</taxon>
        <taxon>Pseudomonadota</taxon>
        <taxon>Gammaproteobacteria</taxon>
        <taxon>Methylococcales</taxon>
        <taxon>Methylococcaceae</taxon>
        <taxon>Methylogaea</taxon>
    </lineage>
</organism>
<evidence type="ECO:0000313" key="1">
    <source>
        <dbReference type="EMBL" id="BBL72848.1"/>
    </source>
</evidence>
<protein>
    <submittedName>
        <fullName evidence="1">Uncharacterized protein</fullName>
    </submittedName>
</protein>
<reference evidence="1" key="1">
    <citation type="submission" date="2019-06" db="EMBL/GenBank/DDBJ databases">
        <title>Complete genome sequence of Methylogaea oryzae strain JCM16910.</title>
        <authorList>
            <person name="Asakawa S."/>
        </authorList>
    </citation>
    <scope>NUCLEOTIDE SEQUENCE</scope>
    <source>
        <strain evidence="1">E10</strain>
    </source>
</reference>
<keyword evidence="2" id="KW-1185">Reference proteome</keyword>
<dbReference type="KEGG" id="moz:MoryE10_34540"/>
<evidence type="ECO:0000313" key="2">
    <source>
        <dbReference type="Proteomes" id="UP000824988"/>
    </source>
</evidence>
<dbReference type="Proteomes" id="UP000824988">
    <property type="component" value="Chromosome"/>
</dbReference>
<gene>
    <name evidence="1" type="ORF">MoryE10_34540</name>
</gene>
<dbReference type="AlphaFoldDB" id="A0A8D4VQU4"/>